<dbReference type="PANTHER" id="PTHR43205:SF5">
    <property type="entry name" value="PROSTAGLANDIN REDUCTASE 2"/>
    <property type="match status" value="1"/>
</dbReference>
<dbReference type="Proteomes" id="UP000694845">
    <property type="component" value="Unplaced"/>
</dbReference>
<evidence type="ECO:0000256" key="1">
    <source>
        <dbReference type="ARBA" id="ARBA00010460"/>
    </source>
</evidence>
<dbReference type="FunFam" id="3.40.50.720:FF:000121">
    <property type="entry name" value="Prostaglandin reductase 2"/>
    <property type="match status" value="1"/>
</dbReference>
<evidence type="ECO:0000256" key="5">
    <source>
        <dbReference type="ARBA" id="ARBA00047878"/>
    </source>
</evidence>
<comment type="catalytic activity">
    <reaction evidence="5">
        <text>13,14-dihydro-15-oxo-prostaglandin F1alpha + NADP(+) = 15-oxoprostaglandin F1alpha + NADPH + H(+)</text>
        <dbReference type="Rhea" id="RHEA:50592"/>
        <dbReference type="ChEBI" id="CHEBI:15378"/>
        <dbReference type="ChEBI" id="CHEBI:57783"/>
        <dbReference type="ChEBI" id="CHEBI:58349"/>
        <dbReference type="ChEBI" id="CHEBI:79072"/>
        <dbReference type="ChEBI" id="CHEBI:133411"/>
    </reaction>
    <physiologicalReaction direction="right-to-left" evidence="5">
        <dbReference type="Rhea" id="RHEA:50594"/>
    </physiologicalReaction>
</comment>
<proteinExistence type="inferred from homology"/>
<evidence type="ECO:0000256" key="3">
    <source>
        <dbReference type="ARBA" id="ARBA00023002"/>
    </source>
</evidence>
<dbReference type="GO" id="GO:0006693">
    <property type="term" value="P:prostaglandin metabolic process"/>
    <property type="evidence" value="ECO:0007669"/>
    <property type="project" value="TreeGrafter"/>
</dbReference>
<dbReference type="KEGG" id="aplc:110981951"/>
<evidence type="ECO:0000313" key="10">
    <source>
        <dbReference type="Proteomes" id="UP000694845"/>
    </source>
</evidence>
<dbReference type="EC" id="1.3.1.48" evidence="2"/>
<organism evidence="10 11">
    <name type="scientific">Acanthaster planci</name>
    <name type="common">Crown-of-thorns starfish</name>
    <dbReference type="NCBI Taxonomy" id="133434"/>
    <lineage>
        <taxon>Eukaryota</taxon>
        <taxon>Metazoa</taxon>
        <taxon>Echinodermata</taxon>
        <taxon>Eleutherozoa</taxon>
        <taxon>Asterozoa</taxon>
        <taxon>Asteroidea</taxon>
        <taxon>Valvatacea</taxon>
        <taxon>Valvatida</taxon>
        <taxon>Acanthasteridae</taxon>
        <taxon>Acanthaster</taxon>
    </lineage>
</organism>
<feature type="domain" description="Alcohol dehydrogenase-like C-terminal" evidence="8">
    <location>
        <begin position="181"/>
        <end position="304"/>
    </location>
</feature>
<dbReference type="GO" id="GO:0047522">
    <property type="term" value="F:15-oxoprostaglandin 13-reductase [NAD(P)+] activity"/>
    <property type="evidence" value="ECO:0007669"/>
    <property type="project" value="UniProtKB-EC"/>
</dbReference>
<dbReference type="InterPro" id="IPR013149">
    <property type="entry name" value="ADH-like_C"/>
</dbReference>
<dbReference type="Gene3D" id="3.40.50.720">
    <property type="entry name" value="NAD(P)-binding Rossmann-like Domain"/>
    <property type="match status" value="1"/>
</dbReference>
<evidence type="ECO:0000313" key="11">
    <source>
        <dbReference type="RefSeq" id="XP_022095703.1"/>
    </source>
</evidence>
<evidence type="ECO:0000256" key="6">
    <source>
        <dbReference type="ARBA" id="ARBA00048290"/>
    </source>
</evidence>
<dbReference type="OrthoDB" id="809632at2759"/>
<dbReference type="Gene3D" id="3.90.180.10">
    <property type="entry name" value="Medium-chain alcohol dehydrogenases, catalytic domain"/>
    <property type="match status" value="1"/>
</dbReference>
<feature type="domain" description="Oxidoreductase N-terminal" evidence="9">
    <location>
        <begin position="18"/>
        <end position="115"/>
    </location>
</feature>
<dbReference type="InterPro" id="IPR011032">
    <property type="entry name" value="GroES-like_sf"/>
</dbReference>
<name>A0A8B7YQZ9_ACAPL</name>
<dbReference type="PANTHER" id="PTHR43205">
    <property type="entry name" value="PROSTAGLANDIN REDUCTASE"/>
    <property type="match status" value="1"/>
</dbReference>
<comment type="catalytic activity">
    <reaction evidence="7">
        <text>13,14-dihydro-15-oxo-prostaglandin E1 + NADP(+) = 15-oxoprostaglandin E1 + NADPH + H(+)</text>
        <dbReference type="Rhea" id="RHEA:50584"/>
        <dbReference type="ChEBI" id="CHEBI:15378"/>
        <dbReference type="ChEBI" id="CHEBI:57401"/>
        <dbReference type="ChEBI" id="CHEBI:57783"/>
        <dbReference type="ChEBI" id="CHEBI:58349"/>
        <dbReference type="ChEBI" id="CHEBI:133408"/>
    </reaction>
    <physiologicalReaction direction="right-to-left" evidence="7">
        <dbReference type="Rhea" id="RHEA:50586"/>
    </physiologicalReaction>
</comment>
<evidence type="ECO:0000256" key="2">
    <source>
        <dbReference type="ARBA" id="ARBA00011981"/>
    </source>
</evidence>
<comment type="catalytic activity">
    <reaction evidence="6">
        <text>13,14-dihydro-15-oxo-PGF2alpha + NADP(+) = 15-oxoprostaglandin F2alpha + NADPH + H(+)</text>
        <dbReference type="Rhea" id="RHEA:50588"/>
        <dbReference type="ChEBI" id="CHEBI:15378"/>
        <dbReference type="ChEBI" id="CHEBI:57783"/>
        <dbReference type="ChEBI" id="CHEBI:58349"/>
        <dbReference type="ChEBI" id="CHEBI:133374"/>
        <dbReference type="ChEBI" id="CHEBI:133409"/>
    </reaction>
    <physiologicalReaction direction="right-to-left" evidence="6">
        <dbReference type="Rhea" id="RHEA:50590"/>
    </physiologicalReaction>
</comment>
<dbReference type="SUPFAM" id="SSF50129">
    <property type="entry name" value="GroES-like"/>
    <property type="match status" value="2"/>
</dbReference>
<accession>A0A8B7YQZ9</accession>
<dbReference type="InterPro" id="IPR036291">
    <property type="entry name" value="NAD(P)-bd_dom_sf"/>
</dbReference>
<keyword evidence="10" id="KW-1185">Reference proteome</keyword>
<evidence type="ECO:0000259" key="9">
    <source>
        <dbReference type="Pfam" id="PF16884"/>
    </source>
</evidence>
<gene>
    <name evidence="11" type="primary">LOC110981951</name>
</gene>
<keyword evidence="3" id="KW-0560">Oxidoreductase</keyword>
<protein>
    <recommendedName>
        <fullName evidence="4">15-oxoprostaglandin 13-reductase</fullName>
        <ecNumber evidence="2">1.3.1.48</ecNumber>
    </recommendedName>
    <alternativeName>
        <fullName evidence="4">15-oxoprostaglandin 13-reductase</fullName>
    </alternativeName>
</protein>
<dbReference type="Pfam" id="PF00107">
    <property type="entry name" value="ADH_zinc_N"/>
    <property type="match status" value="1"/>
</dbReference>
<dbReference type="Pfam" id="PF16884">
    <property type="entry name" value="ADH_N_2"/>
    <property type="match status" value="1"/>
</dbReference>
<dbReference type="GeneID" id="110981951"/>
<dbReference type="InterPro" id="IPR045010">
    <property type="entry name" value="MDR_fam"/>
</dbReference>
<evidence type="ECO:0000256" key="7">
    <source>
        <dbReference type="ARBA" id="ARBA00049070"/>
    </source>
</evidence>
<dbReference type="RefSeq" id="XP_022095703.1">
    <property type="nucleotide sequence ID" value="XM_022240011.1"/>
</dbReference>
<evidence type="ECO:0000259" key="8">
    <source>
        <dbReference type="Pfam" id="PF00107"/>
    </source>
</evidence>
<dbReference type="OMA" id="TGITAYW"/>
<sequence length="359" mass="39140">MDICSPNTRESKMALTNRRVFLCQRPDGEPRVGNFRTEDCAYPTDIQDGQIVVKTLYLSVDPYMRICMKEDTGTKYLQTWKLGHTISGGGVGVVIDSRCSEFVAGDIVSKDFNWPWQLYASLPTLHTNKIDGSFGSNQLSLALGALGMPGLTSLIGIRKRAKIKPGTNQTFVVSAAAGACGSLAGQIARLEGCGRVVGICGTDRKCRFLMDELGFDGAINYKTDDIAARLWECCPAGIDVYFDNVGGKISTEVIKQMNPDSVVIPCGQISTYSADIKIPLDTGTLMLLKERRISREVFAANEFTDLFVEGRKQLAKWVREGKIKTRETVAKGLENCGAAFIGMMNGSNIGKQVVHIADP</sequence>
<comment type="similarity">
    <text evidence="1">Belongs to the NADP-dependent oxidoreductase L4BD family.</text>
</comment>
<evidence type="ECO:0000256" key="4">
    <source>
        <dbReference type="ARBA" id="ARBA00033119"/>
    </source>
</evidence>
<dbReference type="InterPro" id="IPR041694">
    <property type="entry name" value="ADH_N_2"/>
</dbReference>
<reference evidence="11" key="1">
    <citation type="submission" date="2025-08" db="UniProtKB">
        <authorList>
            <consortium name="RefSeq"/>
        </authorList>
    </citation>
    <scope>IDENTIFICATION</scope>
</reference>
<dbReference type="AlphaFoldDB" id="A0A8B7YQZ9"/>
<dbReference type="SUPFAM" id="SSF51735">
    <property type="entry name" value="NAD(P)-binding Rossmann-fold domains"/>
    <property type="match status" value="1"/>
</dbReference>